<comment type="similarity">
    <text evidence="2">Belongs to the EMC1 family.</text>
</comment>
<dbReference type="OrthoDB" id="28092at2759"/>
<dbReference type="PANTHER" id="PTHR21573:SF0">
    <property type="entry name" value="ER MEMBRANE PROTEIN COMPLEX SUBUNIT 1"/>
    <property type="match status" value="1"/>
</dbReference>
<dbReference type="AlphaFoldDB" id="A0A8K0H6Q3"/>
<accession>A0A8K0H6Q3</accession>
<dbReference type="InterPro" id="IPR026895">
    <property type="entry name" value="EMC1"/>
</dbReference>
<name>A0A8K0H6Q3_9ROSA</name>
<feature type="domain" description="ER membrane protein complex subunit 1 C-terminal" evidence="13">
    <location>
        <begin position="768"/>
        <end position="985"/>
    </location>
</feature>
<dbReference type="Pfam" id="PF25293">
    <property type="entry name" value="Beta-prop_EMC1_N"/>
    <property type="match status" value="1"/>
</dbReference>
<evidence type="ECO:0000256" key="2">
    <source>
        <dbReference type="ARBA" id="ARBA00007904"/>
    </source>
</evidence>
<feature type="transmembrane region" description="Helical" evidence="11">
    <location>
        <begin position="953"/>
        <end position="976"/>
    </location>
</feature>
<keyword evidence="16" id="KW-1185">Reference proteome</keyword>
<evidence type="ECO:0000256" key="9">
    <source>
        <dbReference type="ARBA" id="ARBA00023136"/>
    </source>
</evidence>
<keyword evidence="8 11" id="KW-1133">Transmembrane helix</keyword>
<dbReference type="PANTHER" id="PTHR21573">
    <property type="entry name" value="ER MEMBRANE PROTEIN COMPLEX SUBUNIT 1"/>
    <property type="match status" value="1"/>
</dbReference>
<dbReference type="Gene3D" id="2.130.10.10">
    <property type="entry name" value="YVTN repeat-like/Quinoprotein amine dehydrogenase"/>
    <property type="match status" value="1"/>
</dbReference>
<keyword evidence="6 12" id="KW-0732">Signal</keyword>
<comment type="caution">
    <text evidence="15">The sequence shown here is derived from an EMBL/GenBank/DDBJ whole genome shotgun (WGS) entry which is preliminary data.</text>
</comment>
<evidence type="ECO:0000256" key="7">
    <source>
        <dbReference type="ARBA" id="ARBA00022824"/>
    </source>
</evidence>
<evidence type="ECO:0000259" key="14">
    <source>
        <dbReference type="Pfam" id="PF25293"/>
    </source>
</evidence>
<organism evidence="15 16">
    <name type="scientific">Rhamnella rubrinervis</name>
    <dbReference type="NCBI Taxonomy" id="2594499"/>
    <lineage>
        <taxon>Eukaryota</taxon>
        <taxon>Viridiplantae</taxon>
        <taxon>Streptophyta</taxon>
        <taxon>Embryophyta</taxon>
        <taxon>Tracheophyta</taxon>
        <taxon>Spermatophyta</taxon>
        <taxon>Magnoliopsida</taxon>
        <taxon>eudicotyledons</taxon>
        <taxon>Gunneridae</taxon>
        <taxon>Pentapetalae</taxon>
        <taxon>rosids</taxon>
        <taxon>fabids</taxon>
        <taxon>Rosales</taxon>
        <taxon>Rhamnaceae</taxon>
        <taxon>rhamnoid group</taxon>
        <taxon>Rhamneae</taxon>
        <taxon>Rhamnella</taxon>
    </lineage>
</organism>
<dbReference type="InterPro" id="IPR011047">
    <property type="entry name" value="Quinoprotein_ADH-like_sf"/>
</dbReference>
<dbReference type="EMBL" id="VOIH02000005">
    <property type="protein sequence ID" value="KAF3446428.1"/>
    <property type="molecule type" value="Genomic_DNA"/>
</dbReference>
<comment type="subunit">
    <text evidence="3">Component of the ER membrane protein complex (EMC).</text>
</comment>
<dbReference type="GO" id="GO:0034975">
    <property type="term" value="P:protein folding in endoplasmic reticulum"/>
    <property type="evidence" value="ECO:0007669"/>
    <property type="project" value="TreeGrafter"/>
</dbReference>
<dbReference type="Proteomes" id="UP000796880">
    <property type="component" value="Unassembled WGS sequence"/>
</dbReference>
<evidence type="ECO:0000256" key="10">
    <source>
        <dbReference type="ARBA" id="ARBA00023180"/>
    </source>
</evidence>
<sequence length="986" mass="109648">MGMAIKDFLLLLVLFFSFTNPSFSLYEDQVGLTDWHQQYIGKVKQAVFHTQKTGRKRVVVSTEENVIASLDLRRGEIFWRHVFGSDDAIDGIDIALGKYVITLSSEGSVLRAWNLPDGQMVWESFLQGTKPSKSLLSVPTNLKVDKDNAIFVHGKGSLHAVSSIDGVILWKKDFAAKSVEVQQIIHPLGSDVIYAVGSDSSSQFGAYQINVKNGELLKHNAASFPGGFSRELLLISGDMLVALDAATGSSLVTINFQDEEISFQQTDISNLVGDFSGTAVLLPSKLPGMFSMKVDALVIFIRVTDEGNLEVVGKISDPAVVSDALLISEGQQAFALLEHGDGKIHLKVKPVNDWSSDLLKESIVMDRQRGIVHRIFINNYIRTDRSHGFRALIVMEDHSLLLLQQGEIVWSREDGLASIVDATTSELPVEKVGVSVAKVEENLFEWLKGHMLKLKGTLMLASPEDVAAIQGMRLKSSQKSKMTRDHNGFRKLLIVLTRAGKVFALHTGDGRVVWSLLLPLLRNSGPCENPTGLNTYQWRVPHHHAMDENPSFVIVGRCGQSSNAPGTLSFVDSYTGKEIKSLGLTHSVVQVIPLQITDSTDQRLHLVIDADQHAYLYPRTSDAISLLQREFSNIYWYSVDTDNGIIKGHALKSKCIQKDDEYCFSSRDIWSIVFPADSEKIIAAVRRKLNEVVHTQAKVTADQDVMYKHISKNLLFVATVAPKASGEIGTATPEESWLAVYLIDTITGRILHRMTHHGSQGPVRAVFSENWVVYHYFNLRAHRYEMSVIEIYDQSRADNKDVLKLVLGKHNLTSPISSYSRPEVVTKSQYYFFTHSVKAIAVTSTAKGITSKQLLIGTIGDQVLALDKRYLDPRRTVNPSPAEREEGIIPLTDSLPIIPQSYVTHALRVEGLRGIVTIPSKLESTALVFVYGVDLFYTQIAPSKTYDSLTDDFSYALLLITIVALIVAIFVTWVLSEKKELQDKWR</sequence>
<evidence type="ECO:0000256" key="6">
    <source>
        <dbReference type="ARBA" id="ARBA00022729"/>
    </source>
</evidence>
<gene>
    <name evidence="15" type="ORF">FNV43_RR11607</name>
</gene>
<feature type="chain" id="PRO_5035419661" description="ER membrane protein complex subunit 1" evidence="12">
    <location>
        <begin position="25"/>
        <end position="986"/>
    </location>
</feature>
<evidence type="ECO:0000256" key="3">
    <source>
        <dbReference type="ARBA" id="ARBA00011276"/>
    </source>
</evidence>
<comment type="subcellular location">
    <subcellularLocation>
        <location evidence="1">Endoplasmic reticulum membrane</location>
        <topology evidence="1">Single-pass type I membrane protein</topology>
    </subcellularLocation>
</comment>
<evidence type="ECO:0000313" key="16">
    <source>
        <dbReference type="Proteomes" id="UP000796880"/>
    </source>
</evidence>
<evidence type="ECO:0000256" key="1">
    <source>
        <dbReference type="ARBA" id="ARBA00004115"/>
    </source>
</evidence>
<dbReference type="GO" id="GO:0072546">
    <property type="term" value="C:EMC complex"/>
    <property type="evidence" value="ECO:0007669"/>
    <property type="project" value="InterPro"/>
</dbReference>
<keyword evidence="9 11" id="KW-0472">Membrane</keyword>
<dbReference type="InterPro" id="IPR015943">
    <property type="entry name" value="WD40/YVTN_repeat-like_dom_sf"/>
</dbReference>
<evidence type="ECO:0000256" key="11">
    <source>
        <dbReference type="SAM" id="Phobius"/>
    </source>
</evidence>
<keyword evidence="7" id="KW-0256">Endoplasmic reticulum</keyword>
<feature type="signal peptide" evidence="12">
    <location>
        <begin position="1"/>
        <end position="24"/>
    </location>
</feature>
<protein>
    <recommendedName>
        <fullName evidence="4">ER membrane protein complex subunit 1</fullName>
    </recommendedName>
</protein>
<dbReference type="InterPro" id="IPR058545">
    <property type="entry name" value="Beta-prop_EMC1_1st"/>
</dbReference>
<evidence type="ECO:0000259" key="13">
    <source>
        <dbReference type="Pfam" id="PF07774"/>
    </source>
</evidence>
<evidence type="ECO:0000256" key="5">
    <source>
        <dbReference type="ARBA" id="ARBA00022692"/>
    </source>
</evidence>
<reference evidence="15" key="1">
    <citation type="submission" date="2020-03" db="EMBL/GenBank/DDBJ databases">
        <title>A high-quality chromosome-level genome assembly of a woody plant with both climbing and erect habits, Rhamnella rubrinervis.</title>
        <authorList>
            <person name="Lu Z."/>
            <person name="Yang Y."/>
            <person name="Zhu X."/>
            <person name="Sun Y."/>
        </authorList>
    </citation>
    <scope>NUCLEOTIDE SEQUENCE</scope>
    <source>
        <strain evidence="15">BYM</strain>
        <tissue evidence="15">Leaf</tissue>
    </source>
</reference>
<dbReference type="InterPro" id="IPR011678">
    <property type="entry name" value="EMC1_C"/>
</dbReference>
<dbReference type="FunFam" id="2.130.10.10:FF:000579">
    <property type="entry name" value="Os05g0230600 protein"/>
    <property type="match status" value="1"/>
</dbReference>
<evidence type="ECO:0000256" key="12">
    <source>
        <dbReference type="SAM" id="SignalP"/>
    </source>
</evidence>
<evidence type="ECO:0000313" key="15">
    <source>
        <dbReference type="EMBL" id="KAF3446428.1"/>
    </source>
</evidence>
<evidence type="ECO:0000256" key="4">
    <source>
        <dbReference type="ARBA" id="ARBA00020824"/>
    </source>
</evidence>
<feature type="domain" description="EMC1 first beta-propeller" evidence="14">
    <location>
        <begin position="25"/>
        <end position="414"/>
    </location>
</feature>
<evidence type="ECO:0000256" key="8">
    <source>
        <dbReference type="ARBA" id="ARBA00022989"/>
    </source>
</evidence>
<dbReference type="Pfam" id="PF07774">
    <property type="entry name" value="EMC1_C"/>
    <property type="match status" value="1"/>
</dbReference>
<proteinExistence type="inferred from homology"/>
<keyword evidence="5 11" id="KW-0812">Transmembrane</keyword>
<dbReference type="SUPFAM" id="SSF50998">
    <property type="entry name" value="Quinoprotein alcohol dehydrogenase-like"/>
    <property type="match status" value="2"/>
</dbReference>
<keyword evidence="10" id="KW-0325">Glycoprotein</keyword>